<evidence type="ECO:0000313" key="3">
    <source>
        <dbReference type="Proteomes" id="UP000001876"/>
    </source>
</evidence>
<protein>
    <submittedName>
        <fullName evidence="2">Predicted protein</fullName>
    </submittedName>
</protein>
<feature type="compositionally biased region" description="Basic and acidic residues" evidence="1">
    <location>
        <begin position="205"/>
        <end position="224"/>
    </location>
</feature>
<dbReference type="Proteomes" id="UP000001876">
    <property type="component" value="Unassembled WGS sequence"/>
</dbReference>
<name>C1N8J8_MICPC</name>
<sequence length="344" mass="36580">MVNTKPVPWKTDATADKTRFPSRPGSVAGSARSGSGGGKTTTTLKKKNAVPGEDDPWAHYDAMDRKSPTLSAIDDDWSEERQWATTNEELAYDPAALELLRTRAANGWRDDDDDDGGSSSMGASTRFGGPSATIRAERARRRSKLADPGGTGESDVGGWANVPRMRLGGADPLGGPDRGRNDGGIGWGVVHNLERHGAEVNTLPRSEKTDAAAENPKKPWETRGLHPLRRKQLVGGSDVITGLWQPSGSTWGGHAGERFKPDPTRRTAAIKAQVDAIEAADWRKEQVLSSAAVNGFMLDEGGSVEARALVEAAERSRRDSVGVDGLSAAAAAKLRREAMALGLA</sequence>
<dbReference type="EMBL" id="GG663750">
    <property type="protein sequence ID" value="EEH51901.1"/>
    <property type="molecule type" value="Genomic_DNA"/>
</dbReference>
<evidence type="ECO:0000313" key="2">
    <source>
        <dbReference type="EMBL" id="EEH51901.1"/>
    </source>
</evidence>
<reference evidence="2 3" key="1">
    <citation type="journal article" date="2009" name="Science">
        <title>Green evolution and dynamic adaptations revealed by genomes of the marine picoeukaryotes Micromonas.</title>
        <authorList>
            <person name="Worden A.Z."/>
            <person name="Lee J.H."/>
            <person name="Mock T."/>
            <person name="Rouze P."/>
            <person name="Simmons M.P."/>
            <person name="Aerts A.L."/>
            <person name="Allen A.E."/>
            <person name="Cuvelier M.L."/>
            <person name="Derelle E."/>
            <person name="Everett M.V."/>
            <person name="Foulon E."/>
            <person name="Grimwood J."/>
            <person name="Gundlach H."/>
            <person name="Henrissat B."/>
            <person name="Napoli C."/>
            <person name="McDonald S.M."/>
            <person name="Parker M.S."/>
            <person name="Rombauts S."/>
            <person name="Salamov A."/>
            <person name="Von Dassow P."/>
            <person name="Badger J.H."/>
            <person name="Coutinho P.M."/>
            <person name="Demir E."/>
            <person name="Dubchak I."/>
            <person name="Gentemann C."/>
            <person name="Eikrem W."/>
            <person name="Gready J.E."/>
            <person name="John U."/>
            <person name="Lanier W."/>
            <person name="Lindquist E.A."/>
            <person name="Lucas S."/>
            <person name="Mayer K.F."/>
            <person name="Moreau H."/>
            <person name="Not F."/>
            <person name="Otillar R."/>
            <person name="Panaud O."/>
            <person name="Pangilinan J."/>
            <person name="Paulsen I."/>
            <person name="Piegu B."/>
            <person name="Poliakov A."/>
            <person name="Robbens S."/>
            <person name="Schmutz J."/>
            <person name="Toulza E."/>
            <person name="Wyss T."/>
            <person name="Zelensky A."/>
            <person name="Zhou K."/>
            <person name="Armbrust E.V."/>
            <person name="Bhattacharya D."/>
            <person name="Goodenough U.W."/>
            <person name="Van de Peer Y."/>
            <person name="Grigoriev I.V."/>
        </authorList>
    </citation>
    <scope>NUCLEOTIDE SEQUENCE [LARGE SCALE GENOMIC DNA]</scope>
    <source>
        <strain evidence="2 3">CCMP1545</strain>
    </source>
</reference>
<feature type="compositionally biased region" description="Basic and acidic residues" evidence="1">
    <location>
        <begin position="56"/>
        <end position="67"/>
    </location>
</feature>
<dbReference type="RefSeq" id="XP_003064279.1">
    <property type="nucleotide sequence ID" value="XM_003064233.1"/>
</dbReference>
<feature type="region of interest" description="Disordered" evidence="1">
    <location>
        <begin position="205"/>
        <end position="226"/>
    </location>
</feature>
<keyword evidence="3" id="KW-1185">Reference proteome</keyword>
<dbReference type="GeneID" id="9689538"/>
<gene>
    <name evidence="2" type="ORF">MICPUCDRAFT_54115</name>
</gene>
<dbReference type="OMA" id="VPWKTDA"/>
<evidence type="ECO:0000256" key="1">
    <source>
        <dbReference type="SAM" id="MobiDB-lite"/>
    </source>
</evidence>
<dbReference type="KEGG" id="mpp:MICPUCDRAFT_54115"/>
<dbReference type="OrthoDB" id="10586511at2759"/>
<organism evidence="3">
    <name type="scientific">Micromonas pusilla (strain CCMP1545)</name>
    <name type="common">Picoplanktonic green alga</name>
    <dbReference type="NCBI Taxonomy" id="564608"/>
    <lineage>
        <taxon>Eukaryota</taxon>
        <taxon>Viridiplantae</taxon>
        <taxon>Chlorophyta</taxon>
        <taxon>Mamiellophyceae</taxon>
        <taxon>Mamiellales</taxon>
        <taxon>Mamiellaceae</taxon>
        <taxon>Micromonas</taxon>
    </lineage>
</organism>
<dbReference type="AlphaFoldDB" id="C1N8J8"/>
<feature type="region of interest" description="Disordered" evidence="1">
    <location>
        <begin position="1"/>
        <end position="80"/>
    </location>
</feature>
<proteinExistence type="predicted"/>
<feature type="region of interest" description="Disordered" evidence="1">
    <location>
        <begin position="107"/>
        <end position="162"/>
    </location>
</feature>
<accession>C1N8J8</accession>